<evidence type="ECO:0000256" key="2">
    <source>
        <dbReference type="ARBA" id="ARBA00022737"/>
    </source>
</evidence>
<name>A0AAD5W9H6_9POAL</name>
<protein>
    <recommendedName>
        <fullName evidence="4">EF-hand domain-containing protein</fullName>
    </recommendedName>
</protein>
<dbReference type="CDD" id="cd00051">
    <property type="entry name" value="EFh"/>
    <property type="match status" value="1"/>
</dbReference>
<dbReference type="GO" id="GO:0005509">
    <property type="term" value="F:calcium ion binding"/>
    <property type="evidence" value="ECO:0007669"/>
    <property type="project" value="InterPro"/>
</dbReference>
<accession>A0AAD5W9H6</accession>
<dbReference type="InterPro" id="IPR011992">
    <property type="entry name" value="EF-hand-dom_pair"/>
</dbReference>
<proteinExistence type="predicted"/>
<evidence type="ECO:0000256" key="1">
    <source>
        <dbReference type="ARBA" id="ARBA00022723"/>
    </source>
</evidence>
<keyword evidence="1" id="KW-0479">Metal-binding</keyword>
<evidence type="ECO:0000313" key="6">
    <source>
        <dbReference type="Proteomes" id="UP001210211"/>
    </source>
</evidence>
<dbReference type="Pfam" id="PF13499">
    <property type="entry name" value="EF-hand_7"/>
    <property type="match status" value="1"/>
</dbReference>
<comment type="caution">
    <text evidence="5">The sequence shown here is derived from an EMBL/GenBank/DDBJ whole genome shotgun (WGS) entry which is preliminary data.</text>
</comment>
<dbReference type="Proteomes" id="UP001210211">
    <property type="component" value="Unassembled WGS sequence"/>
</dbReference>
<dbReference type="FunFam" id="1.10.238.10:FF:000003">
    <property type="entry name" value="Calmodulin A"/>
    <property type="match status" value="1"/>
</dbReference>
<dbReference type="PROSITE" id="PS50222">
    <property type="entry name" value="EF_HAND_2"/>
    <property type="match status" value="2"/>
</dbReference>
<feature type="domain" description="EF-hand" evidence="4">
    <location>
        <begin position="92"/>
        <end position="127"/>
    </location>
</feature>
<dbReference type="InterPro" id="IPR002048">
    <property type="entry name" value="EF_hand_dom"/>
</dbReference>
<evidence type="ECO:0000256" key="3">
    <source>
        <dbReference type="ARBA" id="ARBA00022837"/>
    </source>
</evidence>
<gene>
    <name evidence="5" type="ORF">LUZ61_013806</name>
</gene>
<reference evidence="5 6" key="1">
    <citation type="journal article" date="2022" name="Cell">
        <title>Repeat-based holocentromeres influence genome architecture and karyotype evolution.</title>
        <authorList>
            <person name="Hofstatter P.G."/>
            <person name="Thangavel G."/>
            <person name="Lux T."/>
            <person name="Neumann P."/>
            <person name="Vondrak T."/>
            <person name="Novak P."/>
            <person name="Zhang M."/>
            <person name="Costa L."/>
            <person name="Castellani M."/>
            <person name="Scott A."/>
            <person name="Toegelov H."/>
            <person name="Fuchs J."/>
            <person name="Mata-Sucre Y."/>
            <person name="Dias Y."/>
            <person name="Vanzela A.L.L."/>
            <person name="Huettel B."/>
            <person name="Almeida C.C.S."/>
            <person name="Simkova H."/>
            <person name="Souza G."/>
            <person name="Pedrosa-Harand A."/>
            <person name="Macas J."/>
            <person name="Mayer K.F.X."/>
            <person name="Houben A."/>
            <person name="Marques A."/>
        </authorList>
    </citation>
    <scope>NUCLEOTIDE SEQUENCE [LARGE SCALE GENOMIC DNA]</scope>
    <source>
        <strain evidence="5">RhyTen1mFocal</strain>
    </source>
</reference>
<keyword evidence="6" id="KW-1185">Reference proteome</keyword>
<dbReference type="EMBL" id="JAMRDG010000002">
    <property type="protein sequence ID" value="KAJ3684642.1"/>
    <property type="molecule type" value="Genomic_DNA"/>
</dbReference>
<sequence>MEQFHYLNLLFCTVLSNSVSIAKSLVRPNSQFTKNSVKLKNRECDDDEHSDMRLHDNDAIIVMELLGLDLDAKHMSSGALEGAHALLQEKESSVDELKQAFEVFDTNGDGFITATELMRVMNKLRLEEGMEIEDCERMIGAYDKDSDGKISFEDFKHLLEIAT</sequence>
<dbReference type="InterPro" id="IPR039647">
    <property type="entry name" value="EF_hand_pair_protein_CML-like"/>
</dbReference>
<dbReference type="AlphaFoldDB" id="A0AAD5W9H6"/>
<keyword evidence="2" id="KW-0677">Repeat</keyword>
<dbReference type="PROSITE" id="PS00018">
    <property type="entry name" value="EF_HAND_1"/>
    <property type="match status" value="2"/>
</dbReference>
<dbReference type="SUPFAM" id="SSF47473">
    <property type="entry name" value="EF-hand"/>
    <property type="match status" value="1"/>
</dbReference>
<evidence type="ECO:0000313" key="5">
    <source>
        <dbReference type="EMBL" id="KAJ3684642.1"/>
    </source>
</evidence>
<dbReference type="InterPro" id="IPR018247">
    <property type="entry name" value="EF_Hand_1_Ca_BS"/>
</dbReference>
<dbReference type="Gene3D" id="1.10.238.10">
    <property type="entry name" value="EF-hand"/>
    <property type="match status" value="1"/>
</dbReference>
<dbReference type="PANTHER" id="PTHR10891">
    <property type="entry name" value="EF-HAND CALCIUM-BINDING DOMAIN CONTAINING PROTEIN"/>
    <property type="match status" value="1"/>
</dbReference>
<dbReference type="SMART" id="SM00054">
    <property type="entry name" value="EFh"/>
    <property type="match status" value="2"/>
</dbReference>
<organism evidence="5 6">
    <name type="scientific">Rhynchospora tenuis</name>
    <dbReference type="NCBI Taxonomy" id="198213"/>
    <lineage>
        <taxon>Eukaryota</taxon>
        <taxon>Viridiplantae</taxon>
        <taxon>Streptophyta</taxon>
        <taxon>Embryophyta</taxon>
        <taxon>Tracheophyta</taxon>
        <taxon>Spermatophyta</taxon>
        <taxon>Magnoliopsida</taxon>
        <taxon>Liliopsida</taxon>
        <taxon>Poales</taxon>
        <taxon>Cyperaceae</taxon>
        <taxon>Cyperoideae</taxon>
        <taxon>Rhynchosporeae</taxon>
        <taxon>Rhynchospora</taxon>
    </lineage>
</organism>
<feature type="domain" description="EF-hand" evidence="4">
    <location>
        <begin position="130"/>
        <end position="163"/>
    </location>
</feature>
<evidence type="ECO:0000259" key="4">
    <source>
        <dbReference type="PROSITE" id="PS50222"/>
    </source>
</evidence>
<keyword evidence="3" id="KW-0106">Calcium</keyword>